<name>A0A2V2MMT6_9EURY</name>
<dbReference type="InterPro" id="IPR050902">
    <property type="entry name" value="ABC_Transporter_SBP"/>
</dbReference>
<evidence type="ECO:0000313" key="3">
    <source>
        <dbReference type="Proteomes" id="UP000245934"/>
    </source>
</evidence>
<dbReference type="Proteomes" id="UP000245934">
    <property type="component" value="Unassembled WGS sequence"/>
</dbReference>
<dbReference type="OrthoDB" id="24039at2157"/>
<dbReference type="InterPro" id="IPR002491">
    <property type="entry name" value="ABC_transptr_periplasmic_BD"/>
</dbReference>
<dbReference type="GeneID" id="97608426"/>
<organism evidence="2 3">
    <name type="scientific">Methanospirillum stamsii</name>
    <dbReference type="NCBI Taxonomy" id="1277351"/>
    <lineage>
        <taxon>Archaea</taxon>
        <taxon>Methanobacteriati</taxon>
        <taxon>Methanobacteriota</taxon>
        <taxon>Stenosarchaea group</taxon>
        <taxon>Methanomicrobia</taxon>
        <taxon>Methanomicrobiales</taxon>
        <taxon>Methanospirillaceae</taxon>
        <taxon>Methanospirillum</taxon>
    </lineage>
</organism>
<dbReference type="EMBL" id="QGMZ01000061">
    <property type="protein sequence ID" value="PWR69564.1"/>
    <property type="molecule type" value="Genomic_DNA"/>
</dbReference>
<evidence type="ECO:0000313" key="2">
    <source>
        <dbReference type="EMBL" id="PWR69564.1"/>
    </source>
</evidence>
<feature type="domain" description="Fe/B12 periplasmic-binding" evidence="1">
    <location>
        <begin position="48"/>
        <end position="316"/>
    </location>
</feature>
<protein>
    <submittedName>
        <fullName evidence="2">Iron ABC transporter substrate-binding protein</fullName>
    </submittedName>
</protein>
<dbReference type="Gene3D" id="3.40.50.1980">
    <property type="entry name" value="Nitrogenase molybdenum iron protein domain"/>
    <property type="match status" value="2"/>
</dbReference>
<dbReference type="Pfam" id="PF01497">
    <property type="entry name" value="Peripla_BP_2"/>
    <property type="match status" value="1"/>
</dbReference>
<dbReference type="PROSITE" id="PS50983">
    <property type="entry name" value="FE_B12_PBP"/>
    <property type="match status" value="1"/>
</dbReference>
<dbReference type="PANTHER" id="PTHR30535">
    <property type="entry name" value="VITAMIN B12-BINDING PROTEIN"/>
    <property type="match status" value="1"/>
</dbReference>
<proteinExistence type="predicted"/>
<dbReference type="RefSeq" id="WP_109942419.1">
    <property type="nucleotide sequence ID" value="NZ_CP176366.1"/>
</dbReference>
<dbReference type="Gene3D" id="1.20.58.2180">
    <property type="match status" value="1"/>
</dbReference>
<dbReference type="AlphaFoldDB" id="A0A2V2MMT6"/>
<evidence type="ECO:0000259" key="1">
    <source>
        <dbReference type="PROSITE" id="PS50983"/>
    </source>
</evidence>
<reference evidence="2 3" key="1">
    <citation type="submission" date="2018-05" db="EMBL/GenBank/DDBJ databases">
        <title>Draft genome of Methanospirillum stamsii Pt1.</title>
        <authorList>
            <person name="Dueholm M.S."/>
            <person name="Nielsen P.H."/>
            <person name="Bakmann L.F."/>
            <person name="Otzen D.E."/>
        </authorList>
    </citation>
    <scope>NUCLEOTIDE SEQUENCE [LARGE SCALE GENOMIC DNA]</scope>
    <source>
        <strain evidence="2 3">Pt1</strain>
    </source>
</reference>
<dbReference type="SUPFAM" id="SSF53807">
    <property type="entry name" value="Helical backbone' metal receptor"/>
    <property type="match status" value="1"/>
</dbReference>
<comment type="caution">
    <text evidence="2">The sequence shown here is derived from an EMBL/GenBank/DDBJ whole genome shotgun (WGS) entry which is preliminary data.</text>
</comment>
<gene>
    <name evidence="2" type="ORF">DLD82_17465</name>
</gene>
<dbReference type="PANTHER" id="PTHR30535:SF34">
    <property type="entry name" value="MOLYBDATE-BINDING PROTEIN MOLA"/>
    <property type="match status" value="1"/>
</dbReference>
<accession>A0A2V2MMT6</accession>
<keyword evidence="3" id="KW-1185">Reference proteome</keyword>
<sequence>MNNQLFRCLISIFLIVNASGFCAVFAEETRTITDMTGRTVIIPVVIDSVLGTAPPTTEAVYMIDPDVLIGLNFAFNTSKYVSSKYTNLPNVGGQQMGNTLNYETFLSMNPDIVLYGATVGTDVSDQIESIQTKLAPIPVVGVEDSTNAEDYGREIEFLGELLNAEEEADDLNIFYDNVYQTVNSKVATIPDEQKVRVYYAEGPDGLKTEPEESAHAQLIKICGGNNVADVPEKSGGGMTPVSMEQVLAWNPDLILAGDSKFYNSVLSDPNWKDINAVKNKKVYLIPNQPFGWIDRPPGVNRIIGIPWLAKVFYPDLFTDIDLPALIKEFYSNFLHYDLTDDEVNTIITSSGLK</sequence>